<feature type="region of interest" description="Disordered" evidence="2">
    <location>
        <begin position="279"/>
        <end position="313"/>
    </location>
</feature>
<reference evidence="3 4" key="1">
    <citation type="submission" date="2021-03" db="EMBL/GenBank/DDBJ databases">
        <title>Actinomadura violae sp. nov., isolated from lichen in Thailand.</title>
        <authorList>
            <person name="Kanchanasin P."/>
            <person name="Saeng-In P."/>
            <person name="Phongsopitanun W."/>
            <person name="Yuki M."/>
            <person name="Kudo T."/>
            <person name="Ohkuma M."/>
            <person name="Tanasupawat S."/>
        </authorList>
    </citation>
    <scope>NUCLEOTIDE SEQUENCE [LARGE SCALE GENOMIC DNA]</scope>
    <source>
        <strain evidence="3 4">LCR2-06</strain>
    </source>
</reference>
<dbReference type="RefSeq" id="WP_208238173.1">
    <property type="nucleotide sequence ID" value="NZ_JAGEPF010000004.1"/>
</dbReference>
<evidence type="ECO:0000256" key="2">
    <source>
        <dbReference type="SAM" id="MobiDB-lite"/>
    </source>
</evidence>
<gene>
    <name evidence="3" type="ORF">J4709_06865</name>
</gene>
<keyword evidence="4" id="KW-1185">Reference proteome</keyword>
<proteinExistence type="predicted"/>
<evidence type="ECO:0000313" key="3">
    <source>
        <dbReference type="EMBL" id="MBO2457291.1"/>
    </source>
</evidence>
<evidence type="ECO:0008006" key="5">
    <source>
        <dbReference type="Google" id="ProtNLM"/>
    </source>
</evidence>
<keyword evidence="1" id="KW-0175">Coiled coil</keyword>
<dbReference type="EMBL" id="JAGEPF010000004">
    <property type="protein sequence ID" value="MBO2457291.1"/>
    <property type="molecule type" value="Genomic_DNA"/>
</dbReference>
<accession>A0ABS3RKM8</accession>
<dbReference type="SUPFAM" id="SSF52540">
    <property type="entry name" value="P-loop containing nucleoside triphosphate hydrolases"/>
    <property type="match status" value="1"/>
</dbReference>
<feature type="compositionally biased region" description="Acidic residues" evidence="2">
    <location>
        <begin position="291"/>
        <end position="306"/>
    </location>
</feature>
<protein>
    <recommendedName>
        <fullName evidence="5">AAA+ ATPase domain-containing protein</fullName>
    </recommendedName>
</protein>
<dbReference type="Gene3D" id="2.30.130.30">
    <property type="entry name" value="Hypothetical protein"/>
    <property type="match status" value="1"/>
</dbReference>
<comment type="caution">
    <text evidence="3">The sequence shown here is derived from an EMBL/GenBank/DDBJ whole genome shotgun (WGS) entry which is preliminary data.</text>
</comment>
<organism evidence="3 4">
    <name type="scientific">Actinomadura violacea</name>
    <dbReference type="NCBI Taxonomy" id="2819934"/>
    <lineage>
        <taxon>Bacteria</taxon>
        <taxon>Bacillati</taxon>
        <taxon>Actinomycetota</taxon>
        <taxon>Actinomycetes</taxon>
        <taxon>Streptosporangiales</taxon>
        <taxon>Thermomonosporaceae</taxon>
        <taxon>Actinomadura</taxon>
    </lineage>
</organism>
<sequence>MSEISWALTVPQPAAWAIAHGHQDVYDRSYSTERRGLLAICAGESTDEVLLRRTAELTGLPQEEVIAACTGRNEIVAVARLVDVCDGRSCTCGPWAGRRFVHWRLADTVLLPDPVPAPRALGIWRMQPVLAGEVEEQWRAASGAGRSRAVGGRRDSAALRDELLPLPSTAEGYRRVLLLGTTGAGKTTAVRQLLGTDPATERFPSTSAAKTTVADTEIIMSGGGRYHAAVTFAGRDEIAGHLRDNVWETAKAVFERRPPDVVQDKLLDHVSQRFRFSHVLGRAAPPGPAGPDDDVDEFEDEADGDEAPGVRAADPATTELVRSAVQAVRAVVAGELAGLSVRRAPGDDDRTDEEIVEDELENRVRRSAVCERIVETLLAEIAARFDLLEAGDLHRDGDGWPVSWTWDSGDRAEFLRVVTRFSSNRAALFGRLLTPLVDGIRVRGPFRPLWAEREARLVLIDGEGLGHIPGSVAAVSTRLRRRLDEVDAIVLVDNAQQPMQAAPVAVMRTAAATGNGEKLHFLFTHFDLVTGDNLHTVADRKRHVLASAENVLNEIREELGIAERVLRRRLDEARHFVGGIERALAPDRADPRPKAAARTMRELNALLDALTADPVPVETGPSRPVYRTADLTEAVAEAARGFHGQWRATLGLAHDPRVPKRHWASVKALTRRLAEGHTDEYQDLRPAASLRTMLEDAVYRMLQRPVRWTGPEPDAEDQEVVVGDVSGALTRRLIGLVDRLVTEEPRPIWKRAYEEHGKGSTVRRAHLVLDGIYAEAVPFPTNRTAYENSFSDAVAAAFKEAAAELDLALE</sequence>
<dbReference type="InterPro" id="IPR015947">
    <property type="entry name" value="PUA-like_sf"/>
</dbReference>
<evidence type="ECO:0000256" key="1">
    <source>
        <dbReference type="SAM" id="Coils"/>
    </source>
</evidence>
<dbReference type="InterPro" id="IPR027417">
    <property type="entry name" value="P-loop_NTPase"/>
</dbReference>
<evidence type="ECO:0000313" key="4">
    <source>
        <dbReference type="Proteomes" id="UP000680206"/>
    </source>
</evidence>
<dbReference type="Proteomes" id="UP000680206">
    <property type="component" value="Unassembled WGS sequence"/>
</dbReference>
<dbReference type="SUPFAM" id="SSF88697">
    <property type="entry name" value="PUA domain-like"/>
    <property type="match status" value="1"/>
</dbReference>
<feature type="coiled-coil region" evidence="1">
    <location>
        <begin position="538"/>
        <end position="565"/>
    </location>
</feature>
<name>A0ABS3RKM8_9ACTN</name>